<feature type="region of interest" description="Disordered" evidence="1">
    <location>
        <begin position="1"/>
        <end position="29"/>
    </location>
</feature>
<proteinExistence type="predicted"/>
<evidence type="ECO:0000256" key="1">
    <source>
        <dbReference type="SAM" id="MobiDB-lite"/>
    </source>
</evidence>
<evidence type="ECO:0000313" key="2">
    <source>
        <dbReference type="EMBL" id="PYE88416.1"/>
    </source>
</evidence>
<reference evidence="2 3" key="1">
    <citation type="submission" date="2018-06" db="EMBL/GenBank/DDBJ databases">
        <title>Genomic Encyclopedia of Type Strains, Phase III (KMG-III): the genomes of soil and plant-associated and newly described type strains.</title>
        <authorList>
            <person name="Whitman W."/>
        </authorList>
    </citation>
    <scope>NUCLEOTIDE SEQUENCE [LARGE SCALE GENOMIC DNA]</scope>
    <source>
        <strain evidence="2 3">ORS 1419</strain>
    </source>
</reference>
<keyword evidence="3" id="KW-1185">Reference proteome</keyword>
<protein>
    <submittedName>
        <fullName evidence="2">Uncharacterized protein</fullName>
    </submittedName>
</protein>
<accession>A0A318T5N9</accession>
<gene>
    <name evidence="2" type="ORF">C7477_10758</name>
</gene>
<dbReference type="Proteomes" id="UP000247454">
    <property type="component" value="Unassembled WGS sequence"/>
</dbReference>
<comment type="caution">
    <text evidence="2">The sequence shown here is derived from an EMBL/GenBank/DDBJ whole genome shotgun (WGS) entry which is preliminary data.</text>
</comment>
<organism evidence="2 3">
    <name type="scientific">Phyllobacterium leguminum</name>
    <dbReference type="NCBI Taxonomy" id="314237"/>
    <lineage>
        <taxon>Bacteria</taxon>
        <taxon>Pseudomonadati</taxon>
        <taxon>Pseudomonadota</taxon>
        <taxon>Alphaproteobacteria</taxon>
        <taxon>Hyphomicrobiales</taxon>
        <taxon>Phyllobacteriaceae</taxon>
        <taxon>Phyllobacterium</taxon>
    </lineage>
</organism>
<evidence type="ECO:0000313" key="3">
    <source>
        <dbReference type="Proteomes" id="UP000247454"/>
    </source>
</evidence>
<sequence length="58" mass="6365">MGVETVMLNTEPPPPGPMGHPPRKGEGELVHPANSLNRIFTANRSRHAKRFCAGFLSR</sequence>
<dbReference type="AlphaFoldDB" id="A0A318T5N9"/>
<dbReference type="EMBL" id="QJTF01000007">
    <property type="protein sequence ID" value="PYE88416.1"/>
    <property type="molecule type" value="Genomic_DNA"/>
</dbReference>
<name>A0A318T5N9_9HYPH</name>
<feature type="compositionally biased region" description="Pro residues" evidence="1">
    <location>
        <begin position="11"/>
        <end position="20"/>
    </location>
</feature>